<feature type="domain" description="Beta-galactosidase C-terminal" evidence="1">
    <location>
        <begin position="24"/>
        <end position="69"/>
    </location>
</feature>
<protein>
    <submittedName>
        <fullName evidence="2">Beta-galactosidase C-terminal domain</fullName>
    </submittedName>
</protein>
<keyword evidence="3" id="KW-1185">Reference proteome</keyword>
<evidence type="ECO:0000259" key="1">
    <source>
        <dbReference type="Pfam" id="PF08533"/>
    </source>
</evidence>
<organism evidence="2 3">
    <name type="scientific">Cohnella suwonensis</name>
    <dbReference type="NCBI Taxonomy" id="696072"/>
    <lineage>
        <taxon>Bacteria</taxon>
        <taxon>Bacillati</taxon>
        <taxon>Bacillota</taxon>
        <taxon>Bacilli</taxon>
        <taxon>Bacillales</taxon>
        <taxon>Paenibacillaceae</taxon>
        <taxon>Cohnella</taxon>
    </lineage>
</organism>
<dbReference type="Gene3D" id="2.60.40.1180">
    <property type="entry name" value="Golgi alpha-mannosidase II"/>
    <property type="match status" value="1"/>
</dbReference>
<dbReference type="InterPro" id="IPR013739">
    <property type="entry name" value="Beta_galactosidase_C"/>
</dbReference>
<reference evidence="3" key="1">
    <citation type="journal article" date="2019" name="Int. J. Syst. Evol. Microbiol.">
        <title>The Global Catalogue of Microorganisms (GCM) 10K type strain sequencing project: providing services to taxonomists for standard genome sequencing and annotation.</title>
        <authorList>
            <consortium name="The Broad Institute Genomics Platform"/>
            <consortium name="The Broad Institute Genome Sequencing Center for Infectious Disease"/>
            <person name="Wu L."/>
            <person name="Ma J."/>
        </authorList>
    </citation>
    <scope>NUCLEOTIDE SEQUENCE [LARGE SCALE GENOMIC DNA]</scope>
    <source>
        <strain evidence="3">CCUG 57113</strain>
    </source>
</reference>
<dbReference type="Proteomes" id="UP001596105">
    <property type="component" value="Unassembled WGS sequence"/>
</dbReference>
<dbReference type="InterPro" id="IPR013780">
    <property type="entry name" value="Glyco_hydro_b"/>
</dbReference>
<gene>
    <name evidence="2" type="ORF">ACFPPD_22965</name>
</gene>
<dbReference type="EMBL" id="JBHSMH010000101">
    <property type="protein sequence ID" value="MFC5471541.1"/>
    <property type="molecule type" value="Genomic_DNA"/>
</dbReference>
<dbReference type="RefSeq" id="WP_209745856.1">
    <property type="nucleotide sequence ID" value="NZ_JBHSMH010000101.1"/>
</dbReference>
<evidence type="ECO:0000313" key="3">
    <source>
        <dbReference type="Proteomes" id="UP001596105"/>
    </source>
</evidence>
<proteinExistence type="predicted"/>
<accession>A0ABW0M3Y8</accession>
<sequence length="113" mass="12895">MRKRDVVRAPTEVELAVRRHPVTDEKFIFALNFSGKSVIVQLQRKTIDLLSGNSLEGDFELEPYGVLVLGRPRILSNDTRLDGMSPAGVSIQVKRFYLFSKAHTFSFLRCRLK</sequence>
<evidence type="ECO:0000313" key="2">
    <source>
        <dbReference type="EMBL" id="MFC5471541.1"/>
    </source>
</evidence>
<name>A0ABW0M3Y8_9BACL</name>
<comment type="caution">
    <text evidence="2">The sequence shown here is derived from an EMBL/GenBank/DDBJ whole genome shotgun (WGS) entry which is preliminary data.</text>
</comment>
<dbReference type="Pfam" id="PF08533">
    <property type="entry name" value="Glyco_hydro_42C"/>
    <property type="match status" value="1"/>
</dbReference>